<dbReference type="Gene3D" id="2.20.140.10">
    <property type="entry name" value="WGR domain"/>
    <property type="match status" value="1"/>
</dbReference>
<dbReference type="Proteomes" id="UP001565369">
    <property type="component" value="Unassembled WGS sequence"/>
</dbReference>
<dbReference type="CDD" id="cd07996">
    <property type="entry name" value="WGR_MMR_like"/>
    <property type="match status" value="1"/>
</dbReference>
<gene>
    <name evidence="2" type="ORF">ABIG07_000043</name>
</gene>
<keyword evidence="3" id="KW-1185">Reference proteome</keyword>
<comment type="caution">
    <text evidence="2">The sequence shown here is derived from an EMBL/GenBank/DDBJ whole genome shotgun (WGS) entry which is preliminary data.</text>
</comment>
<evidence type="ECO:0000313" key="2">
    <source>
        <dbReference type="EMBL" id="MEY9451095.1"/>
    </source>
</evidence>
<evidence type="ECO:0000259" key="1">
    <source>
        <dbReference type="PROSITE" id="PS51977"/>
    </source>
</evidence>
<proteinExistence type="predicted"/>
<organism evidence="2 3">
    <name type="scientific">Bradyrhizobium ottawaense</name>
    <dbReference type="NCBI Taxonomy" id="931866"/>
    <lineage>
        <taxon>Bacteria</taxon>
        <taxon>Pseudomonadati</taxon>
        <taxon>Pseudomonadota</taxon>
        <taxon>Alphaproteobacteria</taxon>
        <taxon>Hyphomicrobiales</taxon>
        <taxon>Nitrobacteraceae</taxon>
        <taxon>Bradyrhizobium</taxon>
    </lineage>
</organism>
<dbReference type="EMBL" id="JBGBZJ010000001">
    <property type="protein sequence ID" value="MEY9451095.1"/>
    <property type="molecule type" value="Genomic_DNA"/>
</dbReference>
<dbReference type="Pfam" id="PF05406">
    <property type="entry name" value="WGR"/>
    <property type="match status" value="1"/>
</dbReference>
<dbReference type="InterPro" id="IPR008893">
    <property type="entry name" value="WGR_domain"/>
</dbReference>
<dbReference type="SMART" id="SM00773">
    <property type="entry name" value="WGR"/>
    <property type="match status" value="1"/>
</dbReference>
<dbReference type="RefSeq" id="WP_081494234.1">
    <property type="nucleotide sequence ID" value="NZ_JBGBZG010000001.1"/>
</dbReference>
<accession>A0ABV4FHP1</accession>
<dbReference type="SUPFAM" id="SSF142921">
    <property type="entry name" value="WGR domain-like"/>
    <property type="match status" value="1"/>
</dbReference>
<reference evidence="2 3" key="1">
    <citation type="submission" date="2024-07" db="EMBL/GenBank/DDBJ databases">
        <title>Genomic Encyclopedia of Type Strains, Phase V (KMG-V): Genome sequencing to study the core and pangenomes of soil and plant-associated prokaryotes.</title>
        <authorList>
            <person name="Whitman W."/>
        </authorList>
    </citation>
    <scope>NUCLEOTIDE SEQUENCE [LARGE SCALE GENOMIC DNA]</scope>
    <source>
        <strain evidence="2 3">USDA 152</strain>
    </source>
</reference>
<dbReference type="GO" id="GO:0003677">
    <property type="term" value="F:DNA binding"/>
    <property type="evidence" value="ECO:0007669"/>
    <property type="project" value="UniProtKB-KW"/>
</dbReference>
<dbReference type="PROSITE" id="PS51977">
    <property type="entry name" value="WGR"/>
    <property type="match status" value="1"/>
</dbReference>
<sequence length="74" mass="8606">MTEIIVTRVDTRRNVARFYKLDIQPTLFGECSLVREWGRIGRAGTVRIETYSSRGLADMALISKWAQKRKRGYL</sequence>
<dbReference type="InterPro" id="IPR049809">
    <property type="entry name" value="YehF/YfeS-like_WGR"/>
</dbReference>
<name>A0ABV4FHP1_9BRAD</name>
<protein>
    <submittedName>
        <fullName evidence="2">DNA-binding WGR domain protein</fullName>
    </submittedName>
</protein>
<dbReference type="InterPro" id="IPR036930">
    <property type="entry name" value="WGR_dom_sf"/>
</dbReference>
<evidence type="ECO:0000313" key="3">
    <source>
        <dbReference type="Proteomes" id="UP001565369"/>
    </source>
</evidence>
<feature type="domain" description="WGR" evidence="1">
    <location>
        <begin position="1"/>
        <end position="74"/>
    </location>
</feature>
<keyword evidence="2" id="KW-0238">DNA-binding</keyword>